<evidence type="ECO:0000256" key="5">
    <source>
        <dbReference type="ARBA" id="ARBA00022692"/>
    </source>
</evidence>
<feature type="transmembrane region" description="Helical" evidence="8">
    <location>
        <begin position="290"/>
        <end position="310"/>
    </location>
</feature>
<dbReference type="CDD" id="cd06550">
    <property type="entry name" value="TM_ABC_iron-siderophores_like"/>
    <property type="match status" value="1"/>
</dbReference>
<dbReference type="InterPro" id="IPR037294">
    <property type="entry name" value="ABC_BtuC-like"/>
</dbReference>
<evidence type="ECO:0000313" key="10">
    <source>
        <dbReference type="Proteomes" id="UP000197717"/>
    </source>
</evidence>
<feature type="transmembrane region" description="Helical" evidence="8">
    <location>
        <begin position="200"/>
        <end position="219"/>
    </location>
</feature>
<dbReference type="Gene3D" id="1.10.3470.10">
    <property type="entry name" value="ABC transporter involved in vitamin B12 uptake, BtuC"/>
    <property type="match status" value="1"/>
</dbReference>
<dbReference type="PANTHER" id="PTHR30472">
    <property type="entry name" value="FERRIC ENTEROBACTIN TRANSPORT SYSTEM PERMEASE PROTEIN"/>
    <property type="match status" value="1"/>
</dbReference>
<protein>
    <submittedName>
        <fullName evidence="9">ABC transporter permease</fullName>
    </submittedName>
</protein>
<evidence type="ECO:0000256" key="8">
    <source>
        <dbReference type="SAM" id="Phobius"/>
    </source>
</evidence>
<comment type="similarity">
    <text evidence="2">Belongs to the binding-protein-dependent transport system permease family. FecCD subfamily.</text>
</comment>
<dbReference type="Proteomes" id="UP000197717">
    <property type="component" value="Chromosome"/>
</dbReference>
<keyword evidence="10" id="KW-1185">Reference proteome</keyword>
<organism evidence="9 10">
    <name type="scientific">Idiomarina piscisalsi</name>
    <dbReference type="NCBI Taxonomy" id="1096243"/>
    <lineage>
        <taxon>Bacteria</taxon>
        <taxon>Pseudomonadati</taxon>
        <taxon>Pseudomonadota</taxon>
        <taxon>Gammaproteobacteria</taxon>
        <taxon>Alteromonadales</taxon>
        <taxon>Idiomarinaceae</taxon>
        <taxon>Idiomarina</taxon>
    </lineage>
</organism>
<keyword evidence="6 8" id="KW-1133">Transmembrane helix</keyword>
<evidence type="ECO:0000256" key="4">
    <source>
        <dbReference type="ARBA" id="ARBA00022475"/>
    </source>
</evidence>
<keyword evidence="5 8" id="KW-0812">Transmembrane</keyword>
<evidence type="ECO:0000313" key="9">
    <source>
        <dbReference type="EMBL" id="ASG65312.1"/>
    </source>
</evidence>
<feature type="transmembrane region" description="Helical" evidence="8">
    <location>
        <begin position="101"/>
        <end position="121"/>
    </location>
</feature>
<evidence type="ECO:0000256" key="1">
    <source>
        <dbReference type="ARBA" id="ARBA00004651"/>
    </source>
</evidence>
<dbReference type="PANTHER" id="PTHR30472:SF25">
    <property type="entry name" value="ABC TRANSPORTER PERMEASE PROTEIN MJ0876-RELATED"/>
    <property type="match status" value="1"/>
</dbReference>
<keyword evidence="7 8" id="KW-0472">Membrane</keyword>
<evidence type="ECO:0000256" key="7">
    <source>
        <dbReference type="ARBA" id="ARBA00023136"/>
    </source>
</evidence>
<feature type="transmembrane region" description="Helical" evidence="8">
    <location>
        <begin position="317"/>
        <end position="336"/>
    </location>
</feature>
<dbReference type="InterPro" id="IPR000522">
    <property type="entry name" value="ABC_transptr_permease_BtuC"/>
</dbReference>
<feature type="transmembrane region" description="Helical" evidence="8">
    <location>
        <begin position="157"/>
        <end position="180"/>
    </location>
</feature>
<sequence length="345" mass="36403">MQLSTSKRLATGEATVSRLMKWMLVLTTGIIALSLWHASQGSSGITLLDWWHSGTLSVYQKTILVDIRLPRLVLALVNGAALGLAGAAMQLLLRNPLAEPGLTGVSSGAALTTVAVLYFGLLPTFSWLLPFIALAGGLAAIIVVVMMAGGYADVNRVILAGVAISSLAGAAMALLLYLAPNPFAFQEWSQWTLGSLANRGWSHVMLMLPLAFVGAVLVLTQTRFLTALTFSEETVVSMGYSYPIRRNLVLIAVALLTGSSVVSVGIIGFVGLLAPHVVRLLGLDHPKHVLSMSALTGALLVLSIDIFVRLMSVGRELPLGVVAAVIGAPLLIFLLVRQKARHAVG</sequence>
<feature type="transmembrane region" description="Helical" evidence="8">
    <location>
        <begin position="127"/>
        <end position="150"/>
    </location>
</feature>
<keyword evidence="4" id="KW-1003">Cell membrane</keyword>
<keyword evidence="3" id="KW-0813">Transport</keyword>
<name>A0ABN5ARI5_9GAMM</name>
<dbReference type="Pfam" id="PF01032">
    <property type="entry name" value="FecCD"/>
    <property type="match status" value="1"/>
</dbReference>
<reference evidence="9 10" key="1">
    <citation type="submission" date="2017-06" db="EMBL/GenBank/DDBJ databases">
        <title>Complete genome sequence of Idiomarina piscisalsi strain 10PY1A isolated from soil of Soudi Arabia.</title>
        <authorList>
            <person name="Kim M.-C."/>
            <person name="Jung B.K."/>
            <person name="Budiyanto F."/>
            <person name="Nzila A."/>
            <person name="Shin J.-H."/>
        </authorList>
    </citation>
    <scope>NUCLEOTIDE SEQUENCE [LARGE SCALE GENOMIC DNA]</scope>
    <source>
        <strain evidence="9 10">10PY1A</strain>
    </source>
</reference>
<dbReference type="EMBL" id="CP022133">
    <property type="protein sequence ID" value="ASG65312.1"/>
    <property type="molecule type" value="Genomic_DNA"/>
</dbReference>
<evidence type="ECO:0000256" key="3">
    <source>
        <dbReference type="ARBA" id="ARBA00022448"/>
    </source>
</evidence>
<feature type="transmembrane region" description="Helical" evidence="8">
    <location>
        <begin position="248"/>
        <end position="270"/>
    </location>
</feature>
<evidence type="ECO:0000256" key="2">
    <source>
        <dbReference type="ARBA" id="ARBA00007935"/>
    </source>
</evidence>
<evidence type="ECO:0000256" key="6">
    <source>
        <dbReference type="ARBA" id="ARBA00022989"/>
    </source>
</evidence>
<gene>
    <name evidence="9" type="ORF">CEW91_03740</name>
</gene>
<feature type="transmembrane region" description="Helical" evidence="8">
    <location>
        <begin position="68"/>
        <end position="89"/>
    </location>
</feature>
<comment type="subcellular location">
    <subcellularLocation>
        <location evidence="1">Cell membrane</location>
        <topology evidence="1">Multi-pass membrane protein</topology>
    </subcellularLocation>
</comment>
<dbReference type="SUPFAM" id="SSF81345">
    <property type="entry name" value="ABC transporter involved in vitamin B12 uptake, BtuC"/>
    <property type="match status" value="1"/>
</dbReference>
<proteinExistence type="inferred from homology"/>
<accession>A0ABN5ARI5</accession>